<evidence type="ECO:0000313" key="1">
    <source>
        <dbReference type="EMBL" id="ACK79752.1"/>
    </source>
</evidence>
<name>B7J7P6_ACIF2</name>
<organism evidence="1 2">
    <name type="scientific">Acidithiobacillus ferrooxidans (strain ATCC 23270 / DSM 14882 / CIP 104768 / NCIMB 8455)</name>
    <name type="common">Ferrobacillus ferrooxidans (strain ATCC 23270)</name>
    <dbReference type="NCBI Taxonomy" id="243159"/>
    <lineage>
        <taxon>Bacteria</taxon>
        <taxon>Pseudomonadati</taxon>
        <taxon>Pseudomonadota</taxon>
        <taxon>Acidithiobacillia</taxon>
        <taxon>Acidithiobacillales</taxon>
        <taxon>Acidithiobacillaceae</taxon>
        <taxon>Acidithiobacillus</taxon>
    </lineage>
</organism>
<sequence length="42" mass="4439">MIGPEALQPLDDFLKSHRGLGQIFCALWPNAASPVKGACKSA</sequence>
<dbReference type="AlphaFoldDB" id="B7J7P6"/>
<evidence type="ECO:0000313" key="2">
    <source>
        <dbReference type="Proteomes" id="UP000001362"/>
    </source>
</evidence>
<reference evidence="1 2" key="1">
    <citation type="journal article" date="2008" name="BMC Genomics">
        <title>Acidithiobacillus ferrooxidans metabolism: from genome sequence to industrial applications.</title>
        <authorList>
            <person name="Valdes J."/>
            <person name="Pedroso I."/>
            <person name="Quatrini R."/>
            <person name="Dodson R.J."/>
            <person name="Tettelin H."/>
            <person name="Blake R.II."/>
            <person name="Eisen J.A."/>
            <person name="Holmes D.S."/>
        </authorList>
    </citation>
    <scope>NUCLEOTIDE SEQUENCE [LARGE SCALE GENOMIC DNA]</scope>
    <source>
        <strain evidence="2">ATCC 23270 / DSM 14882 / CIP 104768 / NCIMB 8455</strain>
    </source>
</reference>
<dbReference type="EMBL" id="CP001219">
    <property type="protein sequence ID" value="ACK79752.1"/>
    <property type="molecule type" value="Genomic_DNA"/>
</dbReference>
<dbReference type="HOGENOM" id="CLU_3245789_0_0_6"/>
<accession>B7J7P6</accession>
<keyword evidence="2" id="KW-1185">Reference proteome</keyword>
<gene>
    <name evidence="1" type="ordered locus">AFE_2579</name>
</gene>
<protein>
    <submittedName>
        <fullName evidence="1">Uncharacterized protein</fullName>
    </submittedName>
</protein>
<dbReference type="KEGG" id="afr:AFE_2579"/>
<proteinExistence type="predicted"/>
<dbReference type="PaxDb" id="243159-AFE_2579"/>
<dbReference type="Proteomes" id="UP000001362">
    <property type="component" value="Chromosome"/>
</dbReference>